<dbReference type="AlphaFoldDB" id="A0A914L6D4"/>
<reference evidence="2" key="1">
    <citation type="submission" date="2022-11" db="UniProtKB">
        <authorList>
            <consortium name="WormBaseParasite"/>
        </authorList>
    </citation>
    <scope>IDENTIFICATION</scope>
</reference>
<proteinExistence type="predicted"/>
<dbReference type="WBParaSite" id="Minc3s00246g08472">
    <property type="protein sequence ID" value="Minc3s00246g08472"/>
    <property type="gene ID" value="Minc3s00246g08472"/>
</dbReference>
<name>A0A914L6D4_MELIC</name>
<evidence type="ECO:0000313" key="1">
    <source>
        <dbReference type="Proteomes" id="UP000887563"/>
    </source>
</evidence>
<sequence length="65" mass="7389">MDATQHYLAFSKPHSTALAIYFSITANYYYNPKILRKAKSIVSFLFTDQPLNSSLLAIVFDSAFH</sequence>
<dbReference type="Proteomes" id="UP000887563">
    <property type="component" value="Unplaced"/>
</dbReference>
<protein>
    <submittedName>
        <fullName evidence="2">Uncharacterized protein</fullName>
    </submittedName>
</protein>
<organism evidence="1 2">
    <name type="scientific">Meloidogyne incognita</name>
    <name type="common">Southern root-knot nematode worm</name>
    <name type="synonym">Oxyuris incognita</name>
    <dbReference type="NCBI Taxonomy" id="6306"/>
    <lineage>
        <taxon>Eukaryota</taxon>
        <taxon>Metazoa</taxon>
        <taxon>Ecdysozoa</taxon>
        <taxon>Nematoda</taxon>
        <taxon>Chromadorea</taxon>
        <taxon>Rhabditida</taxon>
        <taxon>Tylenchina</taxon>
        <taxon>Tylenchomorpha</taxon>
        <taxon>Tylenchoidea</taxon>
        <taxon>Meloidogynidae</taxon>
        <taxon>Meloidogyninae</taxon>
        <taxon>Meloidogyne</taxon>
        <taxon>Meloidogyne incognita group</taxon>
    </lineage>
</organism>
<accession>A0A914L6D4</accession>
<keyword evidence="1" id="KW-1185">Reference proteome</keyword>
<evidence type="ECO:0000313" key="2">
    <source>
        <dbReference type="WBParaSite" id="Minc3s00246g08472"/>
    </source>
</evidence>